<evidence type="ECO:0000313" key="6">
    <source>
        <dbReference type="Proteomes" id="UP000044938"/>
    </source>
</evidence>
<evidence type="ECO:0000313" key="4">
    <source>
        <dbReference type="EMBL" id="COX48367.1"/>
    </source>
</evidence>
<evidence type="ECO:0000313" key="1">
    <source>
        <dbReference type="EMBL" id="CFS18791.1"/>
    </source>
</evidence>
<evidence type="ECO:0000313" key="3">
    <source>
        <dbReference type="EMBL" id="COW71479.1"/>
    </source>
</evidence>
<evidence type="ECO:0000313" key="2">
    <source>
        <dbReference type="EMBL" id="CKS03202.1"/>
    </source>
</evidence>
<reference evidence="5 6" key="1">
    <citation type="submission" date="2015-03" db="EMBL/GenBank/DDBJ databases">
        <authorList>
            <consortium name="Pathogen Informatics"/>
        </authorList>
    </citation>
    <scope>NUCLEOTIDE SEQUENCE [LARGE SCALE GENOMIC DNA]</scope>
    <source>
        <strain evidence="2 8">Bir 187</strain>
        <strain evidence="1 7">C09601061</strain>
        <strain evidence="5">K00500041</strain>
        <strain evidence="4 6">M09401471</strain>
    </source>
</reference>
<organism evidence="3 5">
    <name type="scientific">Mycobacterium tuberculosis</name>
    <dbReference type="NCBI Taxonomy" id="1773"/>
    <lineage>
        <taxon>Bacteria</taxon>
        <taxon>Bacillati</taxon>
        <taxon>Actinomycetota</taxon>
        <taxon>Actinomycetes</taxon>
        <taxon>Mycobacteriales</taxon>
        <taxon>Mycobacteriaceae</taxon>
        <taxon>Mycobacterium</taxon>
        <taxon>Mycobacterium tuberculosis complex</taxon>
    </lineage>
</organism>
<reference evidence="3" key="2">
    <citation type="submission" date="2015-03" db="EMBL/GenBank/DDBJ databases">
        <authorList>
            <person name="Murphy D."/>
        </authorList>
    </citation>
    <scope>NUCLEOTIDE SEQUENCE [LARGE SCALE GENOMIC DNA]</scope>
    <source>
        <strain evidence="3">K00500041</strain>
    </source>
</reference>
<dbReference type="Proteomes" id="UP000044938">
    <property type="component" value="Unassembled WGS sequence"/>
</dbReference>
<evidence type="ECO:0000313" key="5">
    <source>
        <dbReference type="Proteomes" id="UP000038802"/>
    </source>
</evidence>
<dbReference type="EMBL" id="CSAJ01001021">
    <property type="protein sequence ID" value="COX48367.1"/>
    <property type="molecule type" value="Genomic_DNA"/>
</dbReference>
<dbReference type="Proteomes" id="UP000049023">
    <property type="component" value="Unassembled WGS sequence"/>
</dbReference>
<name>A0A0T9X638_MYCTX</name>
<dbReference type="Proteomes" id="UP000038802">
    <property type="component" value="Unassembled WGS sequence"/>
</dbReference>
<gene>
    <name evidence="1" type="ORF">ERS007657_04463</name>
    <name evidence="3" type="ORF">ERS007703_04094</name>
    <name evidence="4" type="ORF">ERS007720_04575</name>
    <name evidence="2" type="ORF">ERS027661_02490</name>
</gene>
<dbReference type="EMBL" id="CSAE01000657">
    <property type="protein sequence ID" value="COW71479.1"/>
    <property type="molecule type" value="Genomic_DNA"/>
</dbReference>
<evidence type="ECO:0000313" key="7">
    <source>
        <dbReference type="Proteomes" id="UP000046680"/>
    </source>
</evidence>
<accession>A0A0T9X638</accession>
<dbReference type="EMBL" id="CGCX01003139">
    <property type="protein sequence ID" value="CFS18791.1"/>
    <property type="molecule type" value="Genomic_DNA"/>
</dbReference>
<sequence>MLGCTPNLPAIAAMLIGTRDAHNARSTARRRPTGSCSDLMMTLTPIRLVGCA</sequence>
<dbReference type="AlphaFoldDB" id="A0A0T9X638"/>
<evidence type="ECO:0000313" key="8">
    <source>
        <dbReference type="Proteomes" id="UP000049023"/>
    </source>
</evidence>
<proteinExistence type="predicted"/>
<dbReference type="Proteomes" id="UP000046680">
    <property type="component" value="Unassembled WGS sequence"/>
</dbReference>
<protein>
    <submittedName>
        <fullName evidence="3">Uncharacterized protein</fullName>
    </submittedName>
</protein>
<dbReference type="EMBL" id="CNFU01000531">
    <property type="protein sequence ID" value="CKS03202.1"/>
    <property type="molecule type" value="Genomic_DNA"/>
</dbReference>